<feature type="region of interest" description="Disordered" evidence="7">
    <location>
        <begin position="964"/>
        <end position="990"/>
    </location>
</feature>
<dbReference type="GeneID" id="108675066"/>
<dbReference type="OrthoDB" id="6242697at2759"/>
<evidence type="ECO:0000256" key="7">
    <source>
        <dbReference type="SAM" id="MobiDB-lite"/>
    </source>
</evidence>
<organism evidence="9 10">
    <name type="scientific">Hyalella azteca</name>
    <name type="common">Amphipod</name>
    <dbReference type="NCBI Taxonomy" id="294128"/>
    <lineage>
        <taxon>Eukaryota</taxon>
        <taxon>Metazoa</taxon>
        <taxon>Ecdysozoa</taxon>
        <taxon>Arthropoda</taxon>
        <taxon>Crustacea</taxon>
        <taxon>Multicrustacea</taxon>
        <taxon>Malacostraca</taxon>
        <taxon>Eumalacostraca</taxon>
        <taxon>Peracarida</taxon>
        <taxon>Amphipoda</taxon>
        <taxon>Senticaudata</taxon>
        <taxon>Talitrida</taxon>
        <taxon>Talitroidea</taxon>
        <taxon>Hyalellidae</taxon>
        <taxon>Hyalella</taxon>
    </lineage>
</organism>
<dbReference type="PANTHER" id="PTHR45776:SF2">
    <property type="entry name" value="MIP04163P"/>
    <property type="match status" value="1"/>
</dbReference>
<comment type="similarity">
    <text evidence="2">Belongs to the MiT/TFE family.</text>
</comment>
<evidence type="ECO:0000256" key="2">
    <source>
        <dbReference type="ARBA" id="ARBA00008289"/>
    </source>
</evidence>
<dbReference type="SUPFAM" id="SSF47459">
    <property type="entry name" value="HLH, helix-loop-helix DNA-binding domain"/>
    <property type="match status" value="1"/>
</dbReference>
<evidence type="ECO:0000313" key="9">
    <source>
        <dbReference type="Proteomes" id="UP000694843"/>
    </source>
</evidence>
<feature type="compositionally biased region" description="Polar residues" evidence="7">
    <location>
        <begin position="964"/>
        <end position="983"/>
    </location>
</feature>
<feature type="region of interest" description="Disordered" evidence="7">
    <location>
        <begin position="1"/>
        <end position="20"/>
    </location>
</feature>
<sequence length="990" mass="108916">MQSFIIKVRRGDRNGHSGGHAMKKIRLNKSQLQKSSSSNSDRMIQVISEISDLIKFNGMSKLASVPQKNIVKYRTNVQPRTLSQIQNLPNSNVVTSITNIEPTKVKNSISSCVVPPLPVNQVRSVNSINSIAKAPCVASTAWSASPGTATITVGNIQPKTDCHSSVRTGAITVGSIQPKSDCILPSVKTVTTSSSGICVKSIISPHVVTSQNNTKAATIFTTSSIQRSSNSLIHESQPHYTIKLKTTKNSIGSPTITSTSFTPIKPSDSKPPSLNLHRPQPIFIRKDLSVKENSVSLLNDVKNDDKSDWDEEDFDEDFDDGEVSSAPIRTFCVSTGSCKSSSRPCLDAACYNRYNKHSKLLNIASDASRSQKINVIGKSSFVPVNLGSRCQQSETGKKVDEVIEEILSLEESQGIRHVDSASYHNNDVLGLGPDSTSGSDLTRVKLEEPHVESEGQMIAIIKERQKKDNHNMIERRRRFNINDRIKELATLLPKTHEPYFDLVRDLRHNKGEILKASVDYIRRMKSDLDASKESDAKRRALEQQNRQLHLKIQELEARLRQSGINVEETTLCPSLIPSLISADCQPQSQQMLKTENVKNSITPRSNLCTNNASTNNNALNVSCANTLSNQNFNSNDTSNTMFSCHFNVNISSASSPKQNSCMFNDNNSNITQMDNNCSTSQSNNFPFESDSTAGLSTCNNSVTSKENDCNYNSDPDSDFSTINLDAMDGLCNSGLTFNPSLENSMHTSSVCSPRVSSSNLSPIGRDFLSPDHYSAVPDHSPDNLDLGCSGHNTPTSNYSPNMHDDQFSSTIVDHNLLMPSSDLLTRTLTPDDITREALTRDALSSDDLTPDDLTPLFPASDHLLGAQCNDASSKSHYEDTTCHYDDTSCHYEDNTCNDRSSDSLHNDNRKVRPFHCLYESECDDDMSLINELLQDLNAHPFELDLMEDDPVSGVYSCDPLFSSPQVPSTPYDSPSSLHESLSPDSMDIVS</sequence>
<evidence type="ECO:0000259" key="8">
    <source>
        <dbReference type="PROSITE" id="PS50888"/>
    </source>
</evidence>
<reference evidence="10" key="1">
    <citation type="submission" date="2025-08" db="UniProtKB">
        <authorList>
            <consortium name="RefSeq"/>
        </authorList>
    </citation>
    <scope>IDENTIFICATION</scope>
    <source>
        <tissue evidence="10">Whole organism</tissue>
    </source>
</reference>
<accession>A0A8B7P0C3</accession>
<dbReference type="GO" id="GO:0000981">
    <property type="term" value="F:DNA-binding transcription factor activity, RNA polymerase II-specific"/>
    <property type="evidence" value="ECO:0007669"/>
    <property type="project" value="TreeGrafter"/>
</dbReference>
<dbReference type="GO" id="GO:0046983">
    <property type="term" value="F:protein dimerization activity"/>
    <property type="evidence" value="ECO:0007669"/>
    <property type="project" value="InterPro"/>
</dbReference>
<comment type="subcellular location">
    <subcellularLocation>
        <location evidence="1">Nucleus</location>
    </subcellularLocation>
</comment>
<keyword evidence="4" id="KW-0238">DNA-binding</keyword>
<dbReference type="PROSITE" id="PS50888">
    <property type="entry name" value="BHLH"/>
    <property type="match status" value="1"/>
</dbReference>
<dbReference type="InterPro" id="IPR011598">
    <property type="entry name" value="bHLH_dom"/>
</dbReference>
<feature type="compositionally biased region" description="Low complexity" evidence="7">
    <location>
        <begin position="254"/>
        <end position="266"/>
    </location>
</feature>
<feature type="region of interest" description="Disordered" evidence="7">
    <location>
        <begin position="254"/>
        <end position="278"/>
    </location>
</feature>
<name>A0A8B7P0C3_HYAAZ</name>
<keyword evidence="10" id="KW-0808">Transferase</keyword>
<dbReference type="GO" id="GO:0000978">
    <property type="term" value="F:RNA polymerase II cis-regulatory region sequence-specific DNA binding"/>
    <property type="evidence" value="ECO:0007669"/>
    <property type="project" value="TreeGrafter"/>
</dbReference>
<keyword evidence="5" id="KW-0804">Transcription</keyword>
<evidence type="ECO:0000256" key="5">
    <source>
        <dbReference type="ARBA" id="ARBA00023163"/>
    </source>
</evidence>
<dbReference type="Pfam" id="PF00010">
    <property type="entry name" value="HLH"/>
    <property type="match status" value="1"/>
</dbReference>
<dbReference type="GO" id="GO:0016301">
    <property type="term" value="F:kinase activity"/>
    <property type="evidence" value="ECO:0007669"/>
    <property type="project" value="UniProtKB-KW"/>
</dbReference>
<dbReference type="SMART" id="SM00353">
    <property type="entry name" value="HLH"/>
    <property type="match status" value="1"/>
</dbReference>
<keyword evidence="10" id="KW-0418">Kinase</keyword>
<evidence type="ECO:0000256" key="1">
    <source>
        <dbReference type="ARBA" id="ARBA00004123"/>
    </source>
</evidence>
<keyword evidence="6" id="KW-0539">Nucleus</keyword>
<keyword evidence="9" id="KW-1185">Reference proteome</keyword>
<dbReference type="CTD" id="4286"/>
<dbReference type="Gene3D" id="4.10.280.10">
    <property type="entry name" value="Helix-loop-helix DNA-binding domain"/>
    <property type="match status" value="1"/>
</dbReference>
<dbReference type="GO" id="GO:0005634">
    <property type="term" value="C:nucleus"/>
    <property type="evidence" value="ECO:0007669"/>
    <property type="project" value="UniProtKB-SubCell"/>
</dbReference>
<dbReference type="RefSeq" id="XP_018018541.1">
    <property type="nucleotide sequence ID" value="XM_018163052.2"/>
</dbReference>
<evidence type="ECO:0000256" key="4">
    <source>
        <dbReference type="ARBA" id="ARBA00023125"/>
    </source>
</evidence>
<proteinExistence type="inferred from homology"/>
<gene>
    <name evidence="10" type="primary">LOC108675066</name>
</gene>
<dbReference type="AlphaFoldDB" id="A0A8B7P0C3"/>
<dbReference type="PANTHER" id="PTHR45776">
    <property type="entry name" value="MIP04163P"/>
    <property type="match status" value="1"/>
</dbReference>
<evidence type="ECO:0000256" key="3">
    <source>
        <dbReference type="ARBA" id="ARBA00023015"/>
    </source>
</evidence>
<evidence type="ECO:0000256" key="6">
    <source>
        <dbReference type="ARBA" id="ARBA00023242"/>
    </source>
</evidence>
<evidence type="ECO:0000313" key="10">
    <source>
        <dbReference type="RefSeq" id="XP_018018541.1"/>
    </source>
</evidence>
<protein>
    <submittedName>
        <fullName evidence="10">Probable serine/threonine-protein kinase DDB_G0282963 isoform X1</fullName>
    </submittedName>
</protein>
<feature type="domain" description="BHLH" evidence="8">
    <location>
        <begin position="465"/>
        <end position="524"/>
    </location>
</feature>
<keyword evidence="3" id="KW-0805">Transcription regulation</keyword>
<dbReference type="KEGG" id="hazt:108675066"/>
<dbReference type="InterPro" id="IPR036638">
    <property type="entry name" value="HLH_DNA-bd_sf"/>
</dbReference>
<dbReference type="Proteomes" id="UP000694843">
    <property type="component" value="Unplaced"/>
</dbReference>